<comment type="caution">
    <text evidence="6">The sequence shown here is derived from an EMBL/GenBank/DDBJ whole genome shotgun (WGS) entry which is preliminary data.</text>
</comment>
<evidence type="ECO:0000256" key="1">
    <source>
        <dbReference type="ARBA" id="ARBA00004141"/>
    </source>
</evidence>
<name>A0A9Q1C3M7_HOLLE</name>
<dbReference type="Proteomes" id="UP001152320">
    <property type="component" value="Chromosome 8"/>
</dbReference>
<dbReference type="Pfam" id="PF13903">
    <property type="entry name" value="Claudin_2"/>
    <property type="match status" value="1"/>
</dbReference>
<accession>A0A9Q1C3M7</accession>
<comment type="subcellular location">
    <subcellularLocation>
        <location evidence="1">Membrane</location>
        <topology evidence="1">Multi-pass membrane protein</topology>
    </subcellularLocation>
</comment>
<dbReference type="Gene3D" id="1.20.140.150">
    <property type="match status" value="1"/>
</dbReference>
<evidence type="ECO:0000256" key="5">
    <source>
        <dbReference type="SAM" id="Phobius"/>
    </source>
</evidence>
<keyword evidence="3 5" id="KW-1133">Transmembrane helix</keyword>
<feature type="transmembrane region" description="Helical" evidence="5">
    <location>
        <begin position="97"/>
        <end position="119"/>
    </location>
</feature>
<dbReference type="GO" id="GO:0016020">
    <property type="term" value="C:membrane"/>
    <property type="evidence" value="ECO:0007669"/>
    <property type="project" value="UniProtKB-SubCell"/>
</dbReference>
<gene>
    <name evidence="6" type="ORF">HOLleu_18716</name>
</gene>
<dbReference type="AlphaFoldDB" id="A0A9Q1C3M7"/>
<keyword evidence="2 5" id="KW-0812">Transmembrane</keyword>
<keyword evidence="4 5" id="KW-0472">Membrane</keyword>
<proteinExistence type="predicted"/>
<keyword evidence="7" id="KW-1185">Reference proteome</keyword>
<evidence type="ECO:0000256" key="2">
    <source>
        <dbReference type="ARBA" id="ARBA00022692"/>
    </source>
</evidence>
<feature type="transmembrane region" description="Helical" evidence="5">
    <location>
        <begin position="17"/>
        <end position="41"/>
    </location>
</feature>
<evidence type="ECO:0000313" key="7">
    <source>
        <dbReference type="Proteomes" id="UP001152320"/>
    </source>
</evidence>
<reference evidence="6" key="1">
    <citation type="submission" date="2021-10" db="EMBL/GenBank/DDBJ databases">
        <title>Tropical sea cucumber genome reveals ecological adaptation and Cuvierian tubules defense mechanism.</title>
        <authorList>
            <person name="Chen T."/>
        </authorList>
    </citation>
    <scope>NUCLEOTIDE SEQUENCE</scope>
    <source>
        <strain evidence="6">Nanhai2018</strain>
        <tissue evidence="6">Muscle</tissue>
    </source>
</reference>
<evidence type="ECO:0000256" key="4">
    <source>
        <dbReference type="ARBA" id="ARBA00023136"/>
    </source>
</evidence>
<dbReference type="OrthoDB" id="10066974at2759"/>
<evidence type="ECO:0000313" key="6">
    <source>
        <dbReference type="EMBL" id="KAJ8037810.1"/>
    </source>
</evidence>
<dbReference type="EMBL" id="JAIZAY010000008">
    <property type="protein sequence ID" value="KAJ8037810.1"/>
    <property type="molecule type" value="Genomic_DNA"/>
</dbReference>
<organism evidence="6 7">
    <name type="scientific">Holothuria leucospilota</name>
    <name type="common">Black long sea cucumber</name>
    <name type="synonym">Mertensiothuria leucospilota</name>
    <dbReference type="NCBI Taxonomy" id="206669"/>
    <lineage>
        <taxon>Eukaryota</taxon>
        <taxon>Metazoa</taxon>
        <taxon>Echinodermata</taxon>
        <taxon>Eleutherozoa</taxon>
        <taxon>Echinozoa</taxon>
        <taxon>Holothuroidea</taxon>
        <taxon>Aspidochirotacea</taxon>
        <taxon>Aspidochirotida</taxon>
        <taxon>Holothuriidae</taxon>
        <taxon>Holothuria</taxon>
    </lineage>
</organism>
<protein>
    <submittedName>
        <fullName evidence="6">Uncharacterized protein</fullName>
    </submittedName>
</protein>
<sequence>MVNAHVWCGLQYGLDRAASGFACVCLGLQLCAVLTSVQAAYTTLPVLFTDCGVMFLFGAFFQLVCMVLFMISMSVVAFERPRDLNDIPKDYTLDYSWSFYLGWGSFLFSLVTGIAYLLLSRAWETEEVWLKPMGKEKKGPKL</sequence>
<dbReference type="InterPro" id="IPR004031">
    <property type="entry name" value="PMP22/EMP/MP20/Claudin"/>
</dbReference>
<feature type="transmembrane region" description="Helical" evidence="5">
    <location>
        <begin position="53"/>
        <end position="77"/>
    </location>
</feature>
<evidence type="ECO:0000256" key="3">
    <source>
        <dbReference type="ARBA" id="ARBA00022989"/>
    </source>
</evidence>